<feature type="transmembrane region" description="Helical" evidence="7">
    <location>
        <begin position="132"/>
        <end position="153"/>
    </location>
</feature>
<dbReference type="EMBL" id="AZFY01000096">
    <property type="protein sequence ID" value="KRM07419.1"/>
    <property type="molecule type" value="Genomic_DNA"/>
</dbReference>
<protein>
    <submittedName>
        <fullName evidence="9">MDR permease</fullName>
    </submittedName>
</protein>
<evidence type="ECO:0000256" key="1">
    <source>
        <dbReference type="ARBA" id="ARBA00004651"/>
    </source>
</evidence>
<feature type="transmembrane region" description="Helical" evidence="7">
    <location>
        <begin position="557"/>
        <end position="577"/>
    </location>
</feature>
<sequence>MNRIKKVLPVLLLGNLLCMMDVSIMTIVLPEIQTAFNVSLTDLSWTLNIYMIMFATFIIPFGKLAEKVGRNKFVFAGLVIFGVGSLLTGISTNLLFMIGARIVQSIGAAIIIPTSMVIGLELSDQKNRHKIVAALAGVQGLAVALGPSIGGMVSQYWGWRWVFFINVPLILLDLFIYPLVLPLGNEQRFKIQIDWVGALLSMVMLFSFSLGLVKGNTWGWHSMIILSLFGLSFISLIVFILLESRLKSPMMDMRLFKNRNFVAAGCSLVLCNFFLGGMAVLIPTFLTRIHDESELHAALWITPYSFAVMISVIVTSLCVRRVNNKFLLSVGFILIGISYYLLSQMDLDRGYTELIIADIALGVGYGLVAATANILAVADFHGTRLTDSQSVANVLRQVGMVLAIAVFMTILANHITTAKQQTINDGKSRIARLNGPSKLRQRLIRLLNVKLATASNQVNGRNQQIQFHQIRISTKKVKAASQTAYQKRLKQIQVTNQLTSIKQIPVASRQRLKLIINQKVKRAAVEKTTLINRQLRRLIIHVKARLHHHLDRAFLTVYGNMVWLPFISLLGLPLFSFKKKNDRQKNRD</sequence>
<evidence type="ECO:0000259" key="8">
    <source>
        <dbReference type="PROSITE" id="PS50850"/>
    </source>
</evidence>
<dbReference type="OrthoDB" id="2321349at2"/>
<dbReference type="InterPro" id="IPR020846">
    <property type="entry name" value="MFS_dom"/>
</dbReference>
<feature type="transmembrane region" description="Helical" evidence="7">
    <location>
        <begin position="159"/>
        <end position="181"/>
    </location>
</feature>
<feature type="transmembrane region" description="Helical" evidence="7">
    <location>
        <begin position="298"/>
        <end position="319"/>
    </location>
</feature>
<keyword evidence="2" id="KW-0813">Transport</keyword>
<dbReference type="CDD" id="cd17321">
    <property type="entry name" value="MFS_MMR_MDR_like"/>
    <property type="match status" value="1"/>
</dbReference>
<evidence type="ECO:0000256" key="6">
    <source>
        <dbReference type="ARBA" id="ARBA00023136"/>
    </source>
</evidence>
<evidence type="ECO:0000313" key="10">
    <source>
        <dbReference type="Proteomes" id="UP000051966"/>
    </source>
</evidence>
<feature type="transmembrane region" description="Helical" evidence="7">
    <location>
        <begin position="262"/>
        <end position="286"/>
    </location>
</feature>
<keyword evidence="5 7" id="KW-1133">Transmembrane helix</keyword>
<dbReference type="PANTHER" id="PTHR42718:SF46">
    <property type="entry name" value="BLR6921 PROTEIN"/>
    <property type="match status" value="1"/>
</dbReference>
<dbReference type="Gene3D" id="1.20.1720.10">
    <property type="entry name" value="Multidrug resistance protein D"/>
    <property type="match status" value="1"/>
</dbReference>
<reference evidence="9 10" key="1">
    <citation type="journal article" date="2015" name="Genome Announc.">
        <title>Expanding the biotechnology potential of lactobacilli through comparative genomics of 213 strains and associated genera.</title>
        <authorList>
            <person name="Sun Z."/>
            <person name="Harris H.M."/>
            <person name="McCann A."/>
            <person name="Guo C."/>
            <person name="Argimon S."/>
            <person name="Zhang W."/>
            <person name="Yang X."/>
            <person name="Jeffery I.B."/>
            <person name="Cooney J.C."/>
            <person name="Kagawa T.F."/>
            <person name="Liu W."/>
            <person name="Song Y."/>
            <person name="Salvetti E."/>
            <person name="Wrobel A."/>
            <person name="Rasinkangas P."/>
            <person name="Parkhill J."/>
            <person name="Rea M.C."/>
            <person name="O'Sullivan O."/>
            <person name="Ritari J."/>
            <person name="Douillard F.P."/>
            <person name="Paul Ross R."/>
            <person name="Yang R."/>
            <person name="Briner A.E."/>
            <person name="Felis G.E."/>
            <person name="de Vos W.M."/>
            <person name="Barrangou R."/>
            <person name="Klaenhammer T.R."/>
            <person name="Caufield P.W."/>
            <person name="Cui Y."/>
            <person name="Zhang H."/>
            <person name="O'Toole P.W."/>
        </authorList>
    </citation>
    <scope>NUCLEOTIDE SEQUENCE [LARGE SCALE GENOMIC DNA]</scope>
    <source>
        <strain evidence="9 10">DSM 18382</strain>
    </source>
</reference>
<proteinExistence type="predicted"/>
<dbReference type="InterPro" id="IPR036259">
    <property type="entry name" value="MFS_trans_sf"/>
</dbReference>
<feature type="transmembrane region" description="Helical" evidence="7">
    <location>
        <begin position="40"/>
        <end position="61"/>
    </location>
</feature>
<gene>
    <name evidence="9" type="ORF">FD41_GL000375</name>
</gene>
<comment type="subcellular location">
    <subcellularLocation>
        <location evidence="1">Cell membrane</location>
        <topology evidence="1">Multi-pass membrane protein</topology>
    </subcellularLocation>
</comment>
<feature type="transmembrane region" description="Helical" evidence="7">
    <location>
        <begin position="218"/>
        <end position="242"/>
    </location>
</feature>
<dbReference type="PRINTS" id="PR01036">
    <property type="entry name" value="TCRTETB"/>
</dbReference>
<evidence type="ECO:0000256" key="2">
    <source>
        <dbReference type="ARBA" id="ARBA00022448"/>
    </source>
</evidence>
<keyword evidence="4 7" id="KW-0812">Transmembrane</keyword>
<dbReference type="Proteomes" id="UP000051966">
    <property type="component" value="Unassembled WGS sequence"/>
</dbReference>
<evidence type="ECO:0000256" key="7">
    <source>
        <dbReference type="SAM" id="Phobius"/>
    </source>
</evidence>
<feature type="transmembrane region" description="Helical" evidence="7">
    <location>
        <begin position="398"/>
        <end position="415"/>
    </location>
</feature>
<feature type="transmembrane region" description="Helical" evidence="7">
    <location>
        <begin position="73"/>
        <end position="96"/>
    </location>
</feature>
<feature type="transmembrane region" description="Helical" evidence="7">
    <location>
        <begin position="326"/>
        <end position="342"/>
    </location>
</feature>
<dbReference type="InterPro" id="IPR011701">
    <property type="entry name" value="MFS"/>
</dbReference>
<organism evidence="9 10">
    <name type="scientific">Lentilactobacillus farraginis DSM 18382 = JCM 14108</name>
    <dbReference type="NCBI Taxonomy" id="1423743"/>
    <lineage>
        <taxon>Bacteria</taxon>
        <taxon>Bacillati</taxon>
        <taxon>Bacillota</taxon>
        <taxon>Bacilli</taxon>
        <taxon>Lactobacillales</taxon>
        <taxon>Lactobacillaceae</taxon>
        <taxon>Lentilactobacillus</taxon>
    </lineage>
</organism>
<accession>A0A0R1VU82</accession>
<dbReference type="AlphaFoldDB" id="A0A0R1VU82"/>
<name>A0A0R1VU82_9LACO</name>
<dbReference type="Gene3D" id="1.20.1250.20">
    <property type="entry name" value="MFS general substrate transporter like domains"/>
    <property type="match status" value="1"/>
</dbReference>
<dbReference type="PANTHER" id="PTHR42718">
    <property type="entry name" value="MAJOR FACILITATOR SUPERFAMILY MULTIDRUG TRANSPORTER MFSC"/>
    <property type="match status" value="1"/>
</dbReference>
<feature type="transmembrane region" description="Helical" evidence="7">
    <location>
        <begin position="193"/>
        <end position="212"/>
    </location>
</feature>
<keyword evidence="3" id="KW-1003">Cell membrane</keyword>
<feature type="domain" description="Major facilitator superfamily (MFS) profile" evidence="8">
    <location>
        <begin position="7"/>
        <end position="453"/>
    </location>
</feature>
<evidence type="ECO:0000256" key="3">
    <source>
        <dbReference type="ARBA" id="ARBA00022475"/>
    </source>
</evidence>
<dbReference type="RefSeq" id="WP_056983938.1">
    <property type="nucleotide sequence ID" value="NZ_AZFY01000096.1"/>
</dbReference>
<keyword evidence="10" id="KW-1185">Reference proteome</keyword>
<dbReference type="PROSITE" id="PS50850">
    <property type="entry name" value="MFS"/>
    <property type="match status" value="1"/>
</dbReference>
<comment type="caution">
    <text evidence="9">The sequence shown here is derived from an EMBL/GenBank/DDBJ whole genome shotgun (WGS) entry which is preliminary data.</text>
</comment>
<keyword evidence="6 7" id="KW-0472">Membrane</keyword>
<dbReference type="GO" id="GO:0022857">
    <property type="term" value="F:transmembrane transporter activity"/>
    <property type="evidence" value="ECO:0007669"/>
    <property type="project" value="InterPro"/>
</dbReference>
<dbReference type="GO" id="GO:0005886">
    <property type="term" value="C:plasma membrane"/>
    <property type="evidence" value="ECO:0007669"/>
    <property type="project" value="UniProtKB-SubCell"/>
</dbReference>
<dbReference type="SUPFAM" id="SSF103473">
    <property type="entry name" value="MFS general substrate transporter"/>
    <property type="match status" value="2"/>
</dbReference>
<dbReference type="Pfam" id="PF07690">
    <property type="entry name" value="MFS_1"/>
    <property type="match status" value="1"/>
</dbReference>
<evidence type="ECO:0000256" key="4">
    <source>
        <dbReference type="ARBA" id="ARBA00022692"/>
    </source>
</evidence>
<feature type="transmembrane region" description="Helical" evidence="7">
    <location>
        <begin position="354"/>
        <end position="377"/>
    </location>
</feature>
<evidence type="ECO:0000256" key="5">
    <source>
        <dbReference type="ARBA" id="ARBA00022989"/>
    </source>
</evidence>
<dbReference type="PATRIC" id="fig|1423743.5.peg.389"/>
<feature type="transmembrane region" description="Helical" evidence="7">
    <location>
        <begin position="102"/>
        <end position="120"/>
    </location>
</feature>
<evidence type="ECO:0000313" key="9">
    <source>
        <dbReference type="EMBL" id="KRM07419.1"/>
    </source>
</evidence>